<evidence type="ECO:0000256" key="1">
    <source>
        <dbReference type="ARBA" id="ARBA00022729"/>
    </source>
</evidence>
<feature type="chain" id="PRO_5008746472" evidence="3">
    <location>
        <begin position="35"/>
        <end position="400"/>
    </location>
</feature>
<dbReference type="STRING" id="568872.GA0070624_6023"/>
<sequence>MRRSSSIPIRLAGAVAGAVLAPAALFAVAVPAQAATLTQVTGFGSNPGNLSMYAYRPDGLPAGAPAVVLLHGCTQNASGYFTNSGWRKYADLWQFALIVPEQKTANNANSCFSWFQTGDTARGQGEALSVKQMVDYAKTSYGVDSSRIFVSGLSAGGAMSAVMLATYPDVFAAGSVIAGLPYRCATSTASAYSCMNPGVDKTPAQWGDLVRAAYSGYAGRRPRVAIWHGTSDTTVAPLNAAESRDQWTNVLGVSQTPTSTASLPAGTSLEVYGSDAVRLFRVSGMGHGTPVDPGSATDQCGTATSYFLDTICSTYRDALFFGLDGGTAPSPTPTASPSPTPTTSPVCVTASNYAHVTAGRAYQSGGYAYALGSNQNMGLYNTFYTTTLKQTAPNYWVIGC</sequence>
<reference evidence="5" key="1">
    <citation type="submission" date="2016-06" db="EMBL/GenBank/DDBJ databases">
        <authorList>
            <person name="Varghese N."/>
            <person name="Submissions Spin"/>
        </authorList>
    </citation>
    <scope>NUCLEOTIDE SEQUENCE [LARGE SCALE GENOMIC DNA]</scope>
    <source>
        <strain evidence="5">DSM 45431</strain>
    </source>
</reference>
<keyword evidence="1 3" id="KW-0732">Signal</keyword>
<evidence type="ECO:0000313" key="4">
    <source>
        <dbReference type="EMBL" id="SCL37884.1"/>
    </source>
</evidence>
<protein>
    <submittedName>
        <fullName evidence="4">Feruloyl esterase</fullName>
    </submittedName>
</protein>
<dbReference type="InterPro" id="IPR029058">
    <property type="entry name" value="AB_hydrolase_fold"/>
</dbReference>
<keyword evidence="5" id="KW-1185">Reference proteome</keyword>
<dbReference type="Pfam" id="PF10503">
    <property type="entry name" value="Esterase_PHB"/>
    <property type="match status" value="1"/>
</dbReference>
<evidence type="ECO:0000313" key="5">
    <source>
        <dbReference type="Proteomes" id="UP000199413"/>
    </source>
</evidence>
<dbReference type="GO" id="GO:0016787">
    <property type="term" value="F:hydrolase activity"/>
    <property type="evidence" value="ECO:0007669"/>
    <property type="project" value="UniProtKB-KW"/>
</dbReference>
<dbReference type="EMBL" id="FMHV01000002">
    <property type="protein sequence ID" value="SCL37884.1"/>
    <property type="molecule type" value="Genomic_DNA"/>
</dbReference>
<dbReference type="OrthoDB" id="9767239at2"/>
<dbReference type="NCBIfam" id="TIGR01840">
    <property type="entry name" value="esterase_phb"/>
    <property type="match status" value="1"/>
</dbReference>
<dbReference type="Proteomes" id="UP000199413">
    <property type="component" value="Unassembled WGS sequence"/>
</dbReference>
<gene>
    <name evidence="4" type="ORF">GA0070624_6023</name>
</gene>
<organism evidence="4 5">
    <name type="scientific">Micromonospora rhizosphaerae</name>
    <dbReference type="NCBI Taxonomy" id="568872"/>
    <lineage>
        <taxon>Bacteria</taxon>
        <taxon>Bacillati</taxon>
        <taxon>Actinomycetota</taxon>
        <taxon>Actinomycetes</taxon>
        <taxon>Micromonosporales</taxon>
        <taxon>Micromonosporaceae</taxon>
        <taxon>Micromonospora</taxon>
    </lineage>
</organism>
<feature type="signal peptide" evidence="3">
    <location>
        <begin position="1"/>
        <end position="34"/>
    </location>
</feature>
<dbReference type="SUPFAM" id="SSF53474">
    <property type="entry name" value="alpha/beta-Hydrolases"/>
    <property type="match status" value="2"/>
</dbReference>
<evidence type="ECO:0000256" key="3">
    <source>
        <dbReference type="SAM" id="SignalP"/>
    </source>
</evidence>
<keyword evidence="2" id="KW-0378">Hydrolase</keyword>
<dbReference type="PANTHER" id="PTHR43037">
    <property type="entry name" value="UNNAMED PRODUCT-RELATED"/>
    <property type="match status" value="1"/>
</dbReference>
<dbReference type="AlphaFoldDB" id="A0A1C6T7Y1"/>
<dbReference type="Gene3D" id="3.40.50.1820">
    <property type="entry name" value="alpha/beta hydrolase"/>
    <property type="match status" value="1"/>
</dbReference>
<dbReference type="InterPro" id="IPR050955">
    <property type="entry name" value="Plant_Biomass_Hydrol_Est"/>
</dbReference>
<dbReference type="InterPro" id="IPR010126">
    <property type="entry name" value="Esterase_phb"/>
</dbReference>
<dbReference type="GO" id="GO:0005576">
    <property type="term" value="C:extracellular region"/>
    <property type="evidence" value="ECO:0007669"/>
    <property type="project" value="InterPro"/>
</dbReference>
<evidence type="ECO:0000256" key="2">
    <source>
        <dbReference type="ARBA" id="ARBA00022801"/>
    </source>
</evidence>
<accession>A0A1C6T7Y1</accession>
<dbReference type="PANTHER" id="PTHR43037:SF1">
    <property type="entry name" value="BLL1128 PROTEIN"/>
    <property type="match status" value="1"/>
</dbReference>
<proteinExistence type="predicted"/>
<name>A0A1C6T7Y1_9ACTN</name>
<dbReference type="RefSeq" id="WP_091346420.1">
    <property type="nucleotide sequence ID" value="NZ_FMHV01000002.1"/>
</dbReference>